<gene>
    <name evidence="1" type="ORF">NQ318_004405</name>
</gene>
<reference evidence="1" key="1">
    <citation type="journal article" date="2023" name="Insect Mol. Biol.">
        <title>Genome sequencing provides insights into the evolution of gene families encoding plant cell wall-degrading enzymes in longhorned beetles.</title>
        <authorList>
            <person name="Shin N.R."/>
            <person name="Okamura Y."/>
            <person name="Kirsch R."/>
            <person name="Pauchet Y."/>
        </authorList>
    </citation>
    <scope>NUCLEOTIDE SEQUENCE</scope>
    <source>
        <strain evidence="1">AMC_N1</strain>
    </source>
</reference>
<dbReference type="Proteomes" id="UP001162162">
    <property type="component" value="Unassembled WGS sequence"/>
</dbReference>
<dbReference type="EMBL" id="JAPWTK010000195">
    <property type="protein sequence ID" value="KAJ8946154.1"/>
    <property type="molecule type" value="Genomic_DNA"/>
</dbReference>
<comment type="caution">
    <text evidence="1">The sequence shown here is derived from an EMBL/GenBank/DDBJ whole genome shotgun (WGS) entry which is preliminary data.</text>
</comment>
<keyword evidence="2" id="KW-1185">Reference proteome</keyword>
<evidence type="ECO:0000313" key="2">
    <source>
        <dbReference type="Proteomes" id="UP001162162"/>
    </source>
</evidence>
<organism evidence="1 2">
    <name type="scientific">Aromia moschata</name>
    <dbReference type="NCBI Taxonomy" id="1265417"/>
    <lineage>
        <taxon>Eukaryota</taxon>
        <taxon>Metazoa</taxon>
        <taxon>Ecdysozoa</taxon>
        <taxon>Arthropoda</taxon>
        <taxon>Hexapoda</taxon>
        <taxon>Insecta</taxon>
        <taxon>Pterygota</taxon>
        <taxon>Neoptera</taxon>
        <taxon>Endopterygota</taxon>
        <taxon>Coleoptera</taxon>
        <taxon>Polyphaga</taxon>
        <taxon>Cucujiformia</taxon>
        <taxon>Chrysomeloidea</taxon>
        <taxon>Cerambycidae</taxon>
        <taxon>Cerambycinae</taxon>
        <taxon>Callichromatini</taxon>
        <taxon>Aromia</taxon>
    </lineage>
</organism>
<protein>
    <submittedName>
        <fullName evidence="1">Uncharacterized protein</fullName>
    </submittedName>
</protein>
<evidence type="ECO:0000313" key="1">
    <source>
        <dbReference type="EMBL" id="KAJ8946154.1"/>
    </source>
</evidence>
<name>A0AAV8Y5S1_9CUCU</name>
<accession>A0AAV8Y5S1</accession>
<dbReference type="AlphaFoldDB" id="A0AAV8Y5S1"/>
<proteinExistence type="predicted"/>
<sequence length="136" mass="15309">MVFKNTTDQIHRNCINIHSWYTAGSPRQQGHCKEISTSSVEYFQYAYDTCPGRNGVYKGGMGVAPVVPHPVLPHIEITEAEVISKQRGQLYEISATATLPALKDPEEFSCKLHIPQANYTTRRETVFYPGLHTIKT</sequence>